<dbReference type="AlphaFoldDB" id="A0A2J6PN23"/>
<protein>
    <submittedName>
        <fullName evidence="1">Uncharacterized protein</fullName>
    </submittedName>
</protein>
<name>A0A2J6PN23_9HELO</name>
<evidence type="ECO:0000313" key="2">
    <source>
        <dbReference type="Proteomes" id="UP000235672"/>
    </source>
</evidence>
<evidence type="ECO:0000313" key="1">
    <source>
        <dbReference type="EMBL" id="PMD15441.1"/>
    </source>
</evidence>
<dbReference type="EMBL" id="KZ613513">
    <property type="protein sequence ID" value="PMD15441.1"/>
    <property type="molecule type" value="Genomic_DNA"/>
</dbReference>
<sequence>MSCFHQTTQIKTSKSPPQVFDAKCMSQGLTIPAIPAPELWKALEVPSTGISVSPPSAGLGEAIYVLSARLTADCADIRRTKITLRGVRSRDVTDNEEMAGLELLANPTATTVVELPLGRVRVNINRLGKSTLAVTGRYGHRGDTHLQVTSSLQDTHEVLKERGKVLLISSGDATPIDDNFILIERSFCLSKHSAEALTPSIRRGKQFCLNQMAKLSRYGFSTRPTTWHEWDQKFALNWEASVANFLHDCYTKFSKAT</sequence>
<gene>
    <name evidence="1" type="ORF">NA56DRAFT_709863</name>
</gene>
<proteinExistence type="predicted"/>
<accession>A0A2J6PN23</accession>
<dbReference type="Proteomes" id="UP000235672">
    <property type="component" value="Unassembled WGS sequence"/>
</dbReference>
<reference evidence="1 2" key="1">
    <citation type="submission" date="2016-05" db="EMBL/GenBank/DDBJ databases">
        <title>A degradative enzymes factory behind the ericoid mycorrhizal symbiosis.</title>
        <authorList>
            <consortium name="DOE Joint Genome Institute"/>
            <person name="Martino E."/>
            <person name="Morin E."/>
            <person name="Grelet G."/>
            <person name="Kuo A."/>
            <person name="Kohler A."/>
            <person name="Daghino S."/>
            <person name="Barry K."/>
            <person name="Choi C."/>
            <person name="Cichocki N."/>
            <person name="Clum A."/>
            <person name="Copeland A."/>
            <person name="Hainaut M."/>
            <person name="Haridas S."/>
            <person name="Labutti K."/>
            <person name="Lindquist E."/>
            <person name="Lipzen A."/>
            <person name="Khouja H.-R."/>
            <person name="Murat C."/>
            <person name="Ohm R."/>
            <person name="Olson A."/>
            <person name="Spatafora J."/>
            <person name="Veneault-Fourrey C."/>
            <person name="Henrissat B."/>
            <person name="Grigoriev I."/>
            <person name="Martin F."/>
            <person name="Perotto S."/>
        </authorList>
    </citation>
    <scope>NUCLEOTIDE SEQUENCE [LARGE SCALE GENOMIC DNA]</scope>
    <source>
        <strain evidence="1 2">UAMH 7357</strain>
    </source>
</reference>
<organism evidence="1 2">
    <name type="scientific">Hyaloscypha hepaticicola</name>
    <dbReference type="NCBI Taxonomy" id="2082293"/>
    <lineage>
        <taxon>Eukaryota</taxon>
        <taxon>Fungi</taxon>
        <taxon>Dikarya</taxon>
        <taxon>Ascomycota</taxon>
        <taxon>Pezizomycotina</taxon>
        <taxon>Leotiomycetes</taxon>
        <taxon>Helotiales</taxon>
        <taxon>Hyaloscyphaceae</taxon>
        <taxon>Hyaloscypha</taxon>
    </lineage>
</organism>
<keyword evidence="2" id="KW-1185">Reference proteome</keyword>